<evidence type="ECO:0008006" key="4">
    <source>
        <dbReference type="Google" id="ProtNLM"/>
    </source>
</evidence>
<keyword evidence="1" id="KW-0732">Signal</keyword>
<gene>
    <name evidence="2" type="ORF">MO867_10445</name>
</gene>
<dbReference type="Proteomes" id="UP001139028">
    <property type="component" value="Unassembled WGS sequence"/>
</dbReference>
<accession>A0A9X2ESD8</accession>
<sequence>MKPTTLNSASQVFSVFAVVLLFATSVLADDYISPTEIPFNDVERETLFVALNANSSVEQKKQAYLAQLARLTSSKTTKVEEVEHLESSIAELQLLLPDDPELNAALGSSISFKSSFYINQLAKLSLFSRRGNRIMDRAVKQSPLNLGARLQRGISCANMPAFLRRARYAVEDLELVREKIGRKYGAEFLGFVEFYLAQAYQRNEQTDKAQLLFRQLVASETDWSDKAKQALETL</sequence>
<dbReference type="AlphaFoldDB" id="A0A9X2ESD8"/>
<organism evidence="2 3">
    <name type="scientific">Microbulbifer okhotskensis</name>
    <dbReference type="NCBI Taxonomy" id="2926617"/>
    <lineage>
        <taxon>Bacteria</taxon>
        <taxon>Pseudomonadati</taxon>
        <taxon>Pseudomonadota</taxon>
        <taxon>Gammaproteobacteria</taxon>
        <taxon>Cellvibrionales</taxon>
        <taxon>Microbulbiferaceae</taxon>
        <taxon>Microbulbifer</taxon>
    </lineage>
</organism>
<protein>
    <recommendedName>
        <fullName evidence="4">Tetratricopeptide repeat-containing protein</fullName>
    </recommendedName>
</protein>
<dbReference type="RefSeq" id="WP_252466386.1">
    <property type="nucleotide sequence ID" value="NZ_JALBWM010000037.1"/>
</dbReference>
<reference evidence="2" key="1">
    <citation type="journal article" date="2022" name="Arch. Microbiol.">
        <title>Microbulbifer okhotskensis sp. nov., isolated from a deep bottom sediment of the Okhotsk Sea.</title>
        <authorList>
            <person name="Romanenko L."/>
            <person name="Kurilenko V."/>
            <person name="Otstavnykh N."/>
            <person name="Velansky P."/>
            <person name="Isaeva M."/>
            <person name="Mikhailov V."/>
        </authorList>
    </citation>
    <scope>NUCLEOTIDE SEQUENCE</scope>
    <source>
        <strain evidence="2">OS29</strain>
    </source>
</reference>
<proteinExistence type="predicted"/>
<name>A0A9X2ESD8_9GAMM</name>
<feature type="signal peptide" evidence="1">
    <location>
        <begin position="1"/>
        <end position="28"/>
    </location>
</feature>
<dbReference type="EMBL" id="JALBWM010000037">
    <property type="protein sequence ID" value="MCO1334758.1"/>
    <property type="molecule type" value="Genomic_DNA"/>
</dbReference>
<evidence type="ECO:0000256" key="1">
    <source>
        <dbReference type="SAM" id="SignalP"/>
    </source>
</evidence>
<evidence type="ECO:0000313" key="2">
    <source>
        <dbReference type="EMBL" id="MCO1334758.1"/>
    </source>
</evidence>
<comment type="caution">
    <text evidence="2">The sequence shown here is derived from an EMBL/GenBank/DDBJ whole genome shotgun (WGS) entry which is preliminary data.</text>
</comment>
<keyword evidence="3" id="KW-1185">Reference proteome</keyword>
<evidence type="ECO:0000313" key="3">
    <source>
        <dbReference type="Proteomes" id="UP001139028"/>
    </source>
</evidence>
<feature type="chain" id="PRO_5040818122" description="Tetratricopeptide repeat-containing protein" evidence="1">
    <location>
        <begin position="29"/>
        <end position="234"/>
    </location>
</feature>